<dbReference type="EMBL" id="AMCI01000229">
    <property type="protein sequence ID" value="EJX10214.1"/>
    <property type="molecule type" value="Genomic_DNA"/>
</dbReference>
<sequence length="230" mass="27284">MRVDTTIQVAMYKKVQDLGRRYLQILHTLYFQTLVRLAFTDFKAFEVDFIIVEGCTFVECFVFKIFFSSRCRFALLALCRRLAEIQIHIHVFDLLRSFSFGTDDGVMFQRFTWDDFFYINEETSFFEGVEHKLKVLFFVLDEFREFGFFHDINVFVSTAYAHVFARNLQASFPFFITEVERSHLVVRIATRFENGLVQVEECSIAVYFQFSDKAIDFIGDKFDSKEHNGY</sequence>
<protein>
    <submittedName>
        <fullName evidence="1">Uncharacterized protein</fullName>
    </submittedName>
</protein>
<name>J9GQV0_9ZZZZ</name>
<evidence type="ECO:0000313" key="1">
    <source>
        <dbReference type="EMBL" id="EJX10214.1"/>
    </source>
</evidence>
<dbReference type="AlphaFoldDB" id="J9GQV0"/>
<reference evidence="1" key="1">
    <citation type="journal article" date="2012" name="PLoS ONE">
        <title>Gene sets for utilization of primary and secondary nutrition supplies in the distal gut of endangered iberian lynx.</title>
        <authorList>
            <person name="Alcaide M."/>
            <person name="Messina E."/>
            <person name="Richter M."/>
            <person name="Bargiela R."/>
            <person name="Peplies J."/>
            <person name="Huws S.A."/>
            <person name="Newbold C.J."/>
            <person name="Golyshin P.N."/>
            <person name="Simon M.A."/>
            <person name="Lopez G."/>
            <person name="Yakimov M.M."/>
            <person name="Ferrer M."/>
        </authorList>
    </citation>
    <scope>NUCLEOTIDE SEQUENCE</scope>
</reference>
<gene>
    <name evidence="1" type="ORF">EVA_01676</name>
</gene>
<organism evidence="1">
    <name type="scientific">gut metagenome</name>
    <dbReference type="NCBI Taxonomy" id="749906"/>
    <lineage>
        <taxon>unclassified sequences</taxon>
        <taxon>metagenomes</taxon>
        <taxon>organismal metagenomes</taxon>
    </lineage>
</organism>
<comment type="caution">
    <text evidence="1">The sequence shown here is derived from an EMBL/GenBank/DDBJ whole genome shotgun (WGS) entry which is preliminary data.</text>
</comment>
<accession>J9GQV0</accession>
<proteinExistence type="predicted"/>